<protein>
    <submittedName>
        <fullName evidence="2">Acetyltransferase (GNAT) family protein</fullName>
    </submittedName>
    <submittedName>
        <fullName evidence="3">GNAT family N-acetyltransferase</fullName>
    </submittedName>
</protein>
<dbReference type="PANTHER" id="PTHR43072">
    <property type="entry name" value="N-ACETYLTRANSFERASE"/>
    <property type="match status" value="1"/>
</dbReference>
<organism evidence="2 4">
    <name type="scientific">Paracoccus saliphilus</name>
    <dbReference type="NCBI Taxonomy" id="405559"/>
    <lineage>
        <taxon>Bacteria</taxon>
        <taxon>Pseudomonadati</taxon>
        <taxon>Pseudomonadota</taxon>
        <taxon>Alphaproteobacteria</taxon>
        <taxon>Rhodobacterales</taxon>
        <taxon>Paracoccaceae</taxon>
        <taxon>Paracoccus</taxon>
    </lineage>
</organism>
<reference evidence="3 5" key="2">
    <citation type="submission" date="2021-01" db="EMBL/GenBank/DDBJ databases">
        <title>Biogeographic distribution of Paracoccus.</title>
        <authorList>
            <person name="Hollensteiner J."/>
            <person name="Leineberger J."/>
            <person name="Brinkhoff T."/>
            <person name="Daniel R."/>
        </authorList>
    </citation>
    <scope>NUCLEOTIDE SEQUENCE [LARGE SCALE GENOMIC DNA]</scope>
    <source>
        <strain evidence="3 5">DSM 18447</strain>
    </source>
</reference>
<reference evidence="2 4" key="1">
    <citation type="submission" date="2017-01" db="EMBL/GenBank/DDBJ databases">
        <authorList>
            <person name="Varghese N."/>
            <person name="Submissions S."/>
        </authorList>
    </citation>
    <scope>NUCLEOTIDE SEQUENCE [LARGE SCALE GENOMIC DNA]</scope>
    <source>
        <strain evidence="2 4">DSM 18447</strain>
    </source>
</reference>
<evidence type="ECO:0000313" key="2">
    <source>
        <dbReference type="EMBL" id="SIT06290.1"/>
    </source>
</evidence>
<dbReference type="EMBL" id="FTOU01000015">
    <property type="protein sequence ID" value="SIT06290.1"/>
    <property type="molecule type" value="Genomic_DNA"/>
</dbReference>
<dbReference type="EMBL" id="CP067140">
    <property type="protein sequence ID" value="WCR03921.1"/>
    <property type="molecule type" value="Genomic_DNA"/>
</dbReference>
<dbReference type="Proteomes" id="UP001215549">
    <property type="component" value="Chromosome"/>
</dbReference>
<name>A0AA45W724_9RHOB</name>
<evidence type="ECO:0000313" key="4">
    <source>
        <dbReference type="Proteomes" id="UP000186216"/>
    </source>
</evidence>
<proteinExistence type="predicted"/>
<dbReference type="PROSITE" id="PS51186">
    <property type="entry name" value="GNAT"/>
    <property type="match status" value="1"/>
</dbReference>
<dbReference type="Proteomes" id="UP000186216">
    <property type="component" value="Unassembled WGS sequence"/>
</dbReference>
<dbReference type="Pfam" id="PF00583">
    <property type="entry name" value="Acetyltransf_1"/>
    <property type="match status" value="1"/>
</dbReference>
<feature type="domain" description="N-acetyltransferase" evidence="1">
    <location>
        <begin position="94"/>
        <end position="239"/>
    </location>
</feature>
<evidence type="ECO:0000259" key="1">
    <source>
        <dbReference type="PROSITE" id="PS51186"/>
    </source>
</evidence>
<dbReference type="SUPFAM" id="SSF55729">
    <property type="entry name" value="Acyl-CoA N-acyltransferases (Nat)"/>
    <property type="match status" value="1"/>
</dbReference>
<accession>A0AA45W724</accession>
<gene>
    <name evidence="3" type="ORF">JHX88_03950</name>
    <name evidence="2" type="ORF">SAMN05421772_11534</name>
</gene>
<keyword evidence="5" id="KW-1185">Reference proteome</keyword>
<dbReference type="InterPro" id="IPR000182">
    <property type="entry name" value="GNAT_dom"/>
</dbReference>
<evidence type="ECO:0000313" key="5">
    <source>
        <dbReference type="Proteomes" id="UP001215549"/>
    </source>
</evidence>
<dbReference type="Gene3D" id="3.40.630.30">
    <property type="match status" value="1"/>
</dbReference>
<dbReference type="InterPro" id="IPR016181">
    <property type="entry name" value="Acyl_CoA_acyltransferase"/>
</dbReference>
<dbReference type="GO" id="GO:0016747">
    <property type="term" value="F:acyltransferase activity, transferring groups other than amino-acyl groups"/>
    <property type="evidence" value="ECO:0007669"/>
    <property type="project" value="InterPro"/>
</dbReference>
<dbReference type="AlphaFoldDB" id="A0AA45W724"/>
<dbReference type="CDD" id="cd04301">
    <property type="entry name" value="NAT_SF"/>
    <property type="match status" value="1"/>
</dbReference>
<sequence length="239" mass="25823">MMDAALAQAFEATWPAVEYADAGGFRVGKGLGAGGRVSSARALTGWKDSDIPEAVKVHEGWGQRALFRALDEDVELVAALEAQGFRRENPTAIMEIETAALTDRDLPRVTAFAVWPPMAIQREIWAAGNIGPARQAVMERVEAPVTSILGRIADRAAGAAFVAIHQGVAMVHCVEILPDLRRKGLAGWMMRQAAFWAAENGAERIGLAVSRDNEGAMALYRHLGFREMAGYSYYARPAG</sequence>
<evidence type="ECO:0000313" key="3">
    <source>
        <dbReference type="EMBL" id="WCR03921.1"/>
    </source>
</evidence>